<evidence type="ECO:0000313" key="2">
    <source>
        <dbReference type="Proteomes" id="UP000011529"/>
    </source>
</evidence>
<dbReference type="PATRIC" id="fig|1263867.3.peg.3325"/>
<comment type="caution">
    <text evidence="1">The sequence shown here is derived from an EMBL/GenBank/DDBJ whole genome shotgun (WGS) entry which is preliminary data.</text>
</comment>
<dbReference type="Proteomes" id="UP000011529">
    <property type="component" value="Unassembled WGS sequence"/>
</dbReference>
<accession>M2B308</accession>
<sequence length="94" mass="10703">MRKIGCIDHADVLEEIRTTAISAGMTYDAMQNDCTGLAEFAVTSFAELHGDKWDDACDRIQTLHENVDWDSFWRATLEFVRNNMDSIARQSTTQ</sequence>
<name>M2B308_9BACT</name>
<keyword evidence="2" id="KW-1185">Reference proteome</keyword>
<organism evidence="1 2">
    <name type="scientific">Rhodopirellula europaea 6C</name>
    <dbReference type="NCBI Taxonomy" id="1263867"/>
    <lineage>
        <taxon>Bacteria</taxon>
        <taxon>Pseudomonadati</taxon>
        <taxon>Planctomycetota</taxon>
        <taxon>Planctomycetia</taxon>
        <taxon>Pirellulales</taxon>
        <taxon>Pirellulaceae</taxon>
        <taxon>Rhodopirellula</taxon>
    </lineage>
</organism>
<evidence type="ECO:0000313" key="1">
    <source>
        <dbReference type="EMBL" id="EMB16153.1"/>
    </source>
</evidence>
<reference evidence="1" key="1">
    <citation type="submission" date="2012-11" db="EMBL/GenBank/DDBJ databases">
        <title>Permanent draft genomes of Rhodopirellula europaea strain SH398 and 6C.</title>
        <authorList>
            <person name="Richter M."/>
            <person name="Richter-Heitmann T."/>
            <person name="Frank C."/>
            <person name="Harder J."/>
            <person name="Glockner F.O."/>
        </authorList>
    </citation>
    <scope>NUCLEOTIDE SEQUENCE</scope>
    <source>
        <strain evidence="1">6C</strain>
    </source>
</reference>
<gene>
    <name evidence="1" type="ORF">RE6C_03113</name>
</gene>
<reference evidence="1" key="2">
    <citation type="journal article" date="2013" name="Mar. Genomics">
        <title>Expression of sulfatases in Rhodopirellula baltica and the diversity of sulfatases in the genus Rhodopirellula.</title>
        <authorList>
            <person name="Wegner C.E."/>
            <person name="Richter-Heitmann T."/>
            <person name="Klindworth A."/>
            <person name="Klockow C."/>
            <person name="Richter M."/>
            <person name="Achstetter T."/>
            <person name="Glockner F.O."/>
            <person name="Harder J."/>
        </authorList>
    </citation>
    <scope>NUCLEOTIDE SEQUENCE [LARGE SCALE GENOMIC DNA]</scope>
    <source>
        <strain evidence="1">6C</strain>
    </source>
</reference>
<proteinExistence type="predicted"/>
<protein>
    <submittedName>
        <fullName evidence="1">Uncharacterized protein</fullName>
    </submittedName>
</protein>
<dbReference type="AlphaFoldDB" id="M2B308"/>
<dbReference type="EMBL" id="ANMO01000132">
    <property type="protein sequence ID" value="EMB16153.1"/>
    <property type="molecule type" value="Genomic_DNA"/>
</dbReference>